<evidence type="ECO:0000313" key="1">
    <source>
        <dbReference type="EMBL" id="MXP08580.1"/>
    </source>
</evidence>
<accession>A0A6I4TY56</accession>
<dbReference type="AlphaFoldDB" id="A0A6I4TY56"/>
<dbReference type="Proteomes" id="UP000429229">
    <property type="component" value="Unassembled WGS sequence"/>
</dbReference>
<proteinExistence type="predicted"/>
<gene>
    <name evidence="1" type="ORF">GRI68_00090</name>
</gene>
<organism evidence="1 2">
    <name type="scientific">Alteriqipengyuania halimionae</name>
    <dbReference type="NCBI Taxonomy" id="1926630"/>
    <lineage>
        <taxon>Bacteria</taxon>
        <taxon>Pseudomonadati</taxon>
        <taxon>Pseudomonadota</taxon>
        <taxon>Alphaproteobacteria</taxon>
        <taxon>Sphingomonadales</taxon>
        <taxon>Erythrobacteraceae</taxon>
        <taxon>Alteriqipengyuania</taxon>
    </lineage>
</organism>
<protein>
    <submittedName>
        <fullName evidence="1">Uncharacterized protein</fullName>
    </submittedName>
</protein>
<reference evidence="1 2" key="1">
    <citation type="submission" date="2019-12" db="EMBL/GenBank/DDBJ databases">
        <title>Genomic-based taxomic classification of the family Erythrobacteraceae.</title>
        <authorList>
            <person name="Xu L."/>
        </authorList>
    </citation>
    <scope>NUCLEOTIDE SEQUENCE [LARGE SCALE GENOMIC DNA]</scope>
    <source>
        <strain evidence="1 2">LMG 29519</strain>
    </source>
</reference>
<evidence type="ECO:0000313" key="2">
    <source>
        <dbReference type="Proteomes" id="UP000429229"/>
    </source>
</evidence>
<name>A0A6I4TY56_9SPHN</name>
<dbReference type="RefSeq" id="WP_160615123.1">
    <property type="nucleotide sequence ID" value="NZ_WTYR01000001.1"/>
</dbReference>
<dbReference type="EMBL" id="WTYR01000001">
    <property type="protein sequence ID" value="MXP08580.1"/>
    <property type="molecule type" value="Genomic_DNA"/>
</dbReference>
<keyword evidence="2" id="KW-1185">Reference proteome</keyword>
<comment type="caution">
    <text evidence="1">The sequence shown here is derived from an EMBL/GenBank/DDBJ whole genome shotgun (WGS) entry which is preliminary data.</text>
</comment>
<sequence>MAQTYEFYAERAAAATAAADKAQLANVREREMRAAKTWTDLANQARRVTLQREKTEREKAAARVAAEAGED</sequence>